<dbReference type="InterPro" id="IPR006309">
    <property type="entry name" value="DnaQ_proteo"/>
</dbReference>
<dbReference type="GO" id="GO:0003677">
    <property type="term" value="F:DNA binding"/>
    <property type="evidence" value="ECO:0007669"/>
    <property type="project" value="InterPro"/>
</dbReference>
<evidence type="ECO:0000256" key="10">
    <source>
        <dbReference type="ARBA" id="ARBA00022839"/>
    </source>
</evidence>
<accession>A0A420WCD4</accession>
<evidence type="ECO:0000256" key="8">
    <source>
        <dbReference type="ARBA" id="ARBA00022723"/>
    </source>
</evidence>
<sequence>MREIALDTETTGLDPKAGHRIVEIACVELDNFLPTGRTYQQYINPERDMPEEAFKVHGLSADFLAGYPVFSVIAQDFLDFIGDARLVIHNAEFDMRFLNAELTQHGHPALPKDRAVDTLAIARRKFPGAQSSLDALCRRFGIDNSHRDLHGALVDADLLAAVYLELIGGREPGLLLAGTGEEKQVADTVLVVPPGAEQKRPVRAHAPSPAELEAHARMLEKLKNPIWLKEG</sequence>
<dbReference type="InterPro" id="IPR006054">
    <property type="entry name" value="DnaQ"/>
</dbReference>
<keyword evidence="4 20" id="KW-0808">Transferase</keyword>
<keyword evidence="5 20" id="KW-0548">Nucleotidyltransferase</keyword>
<dbReference type="InterPro" id="IPR013520">
    <property type="entry name" value="Ribonucl_H"/>
</dbReference>
<keyword evidence="7 20" id="KW-0540">Nuclease</keyword>
<evidence type="ECO:0000256" key="7">
    <source>
        <dbReference type="ARBA" id="ARBA00022722"/>
    </source>
</evidence>
<keyword evidence="12 20" id="KW-0239">DNA-directed DNA polymerase</keyword>
<evidence type="ECO:0000256" key="20">
    <source>
        <dbReference type="RuleBase" id="RU364087"/>
    </source>
</evidence>
<evidence type="ECO:0000256" key="11">
    <source>
        <dbReference type="ARBA" id="ARBA00022842"/>
    </source>
</evidence>
<comment type="caution">
    <text evidence="22">The sequence shown here is derived from an EMBL/GenBank/DDBJ whole genome shotgun (WGS) entry which is preliminary data.</text>
</comment>
<dbReference type="NCBIfam" id="TIGR00573">
    <property type="entry name" value="dnaq"/>
    <property type="match status" value="1"/>
</dbReference>
<comment type="subunit">
    <text evidence="15 20">DNA polymerase III contains a core (composed of alpha, epsilon and theta chains) that associates with a tau subunit. This core dimerizes to form the POLIII' complex. PolIII' associates with the gamma complex (composed of gamma, delta, delta', psi and chi chains) and with the beta chain to form the complete DNA polymerase III complex.</text>
</comment>
<evidence type="ECO:0000256" key="14">
    <source>
        <dbReference type="ARBA" id="ARBA00025483"/>
    </source>
</evidence>
<comment type="cofactor">
    <cofactor evidence="1 20">
        <name>Mn(2+)</name>
        <dbReference type="ChEBI" id="CHEBI:29035"/>
    </cofactor>
</comment>
<dbReference type="PANTHER" id="PTHR30231">
    <property type="entry name" value="DNA POLYMERASE III SUBUNIT EPSILON"/>
    <property type="match status" value="1"/>
</dbReference>
<comment type="function">
    <text evidence="14 20">DNA polymerase III is a complex, multichain enzyme responsible for most of the replicative synthesis in bacteria. The epsilon subunit contain the editing function and is a proofreading 3'-5' exonuclease.</text>
</comment>
<comment type="cofactor">
    <cofactor evidence="19">
        <name>Mg(2+)</name>
        <dbReference type="ChEBI" id="CHEBI:18420"/>
    </cofactor>
    <cofactor evidence="19">
        <name>Mn(2+)</name>
        <dbReference type="ChEBI" id="CHEBI:29035"/>
    </cofactor>
    <text evidence="19">Binds 2 divalent metal cations. Magnesium or manganese.</text>
</comment>
<keyword evidence="10 20" id="KW-0269">Exonuclease</keyword>
<evidence type="ECO:0000256" key="6">
    <source>
        <dbReference type="ARBA" id="ARBA00022705"/>
    </source>
</evidence>
<evidence type="ECO:0000256" key="15">
    <source>
        <dbReference type="ARBA" id="ARBA00026073"/>
    </source>
</evidence>
<evidence type="ECO:0000256" key="5">
    <source>
        <dbReference type="ARBA" id="ARBA00022695"/>
    </source>
</evidence>
<evidence type="ECO:0000256" key="3">
    <source>
        <dbReference type="ARBA" id="ARBA00020352"/>
    </source>
</evidence>
<evidence type="ECO:0000256" key="1">
    <source>
        <dbReference type="ARBA" id="ARBA00001936"/>
    </source>
</evidence>
<dbReference type="EMBL" id="RBIG01000003">
    <property type="protein sequence ID" value="RKQ68636.1"/>
    <property type="molecule type" value="Genomic_DNA"/>
</dbReference>
<feature type="binding site" evidence="18">
    <location>
        <position position="52"/>
    </location>
    <ligand>
        <name>substrate</name>
    </ligand>
</feature>
<feature type="active site" description="Proton acceptor" evidence="17">
    <location>
        <position position="150"/>
    </location>
</feature>
<dbReference type="EC" id="2.7.7.7" evidence="2 20"/>
<dbReference type="PANTHER" id="PTHR30231:SF41">
    <property type="entry name" value="DNA POLYMERASE III SUBUNIT EPSILON"/>
    <property type="match status" value="1"/>
</dbReference>
<dbReference type="RefSeq" id="WP_121221359.1">
    <property type="nucleotide sequence ID" value="NZ_RBIG01000003.1"/>
</dbReference>
<dbReference type="SMART" id="SM00479">
    <property type="entry name" value="EXOIII"/>
    <property type="match status" value="1"/>
</dbReference>
<dbReference type="GO" id="GO:0005829">
    <property type="term" value="C:cytosol"/>
    <property type="evidence" value="ECO:0007669"/>
    <property type="project" value="TreeGrafter"/>
</dbReference>
<reference evidence="22 23" key="1">
    <citation type="submission" date="2018-10" db="EMBL/GenBank/DDBJ databases">
        <title>Comparative analysis of microorganisms from saline springs in Andes Mountain Range, Colombia.</title>
        <authorList>
            <person name="Rubin E."/>
        </authorList>
    </citation>
    <scope>NUCLEOTIDE SEQUENCE [LARGE SCALE GENOMIC DNA]</scope>
    <source>
        <strain evidence="22 23">USBA 36</strain>
    </source>
</reference>
<name>A0A420WCD4_9PROT</name>
<dbReference type="GO" id="GO:0003887">
    <property type="term" value="F:DNA-directed DNA polymerase activity"/>
    <property type="evidence" value="ECO:0007669"/>
    <property type="project" value="UniProtKB-KW"/>
</dbReference>
<keyword evidence="11 19" id="KW-0460">Magnesium</keyword>
<feature type="binding site" evidence="18">
    <location>
        <position position="57"/>
    </location>
    <ligand>
        <name>substrate</name>
    </ligand>
</feature>
<dbReference type="SUPFAM" id="SSF53098">
    <property type="entry name" value="Ribonuclease H-like"/>
    <property type="match status" value="1"/>
</dbReference>
<evidence type="ECO:0000313" key="22">
    <source>
        <dbReference type="EMBL" id="RKQ68636.1"/>
    </source>
</evidence>
<dbReference type="Pfam" id="PF00929">
    <property type="entry name" value="RNase_T"/>
    <property type="match status" value="1"/>
</dbReference>
<feature type="domain" description="Exonuclease" evidence="21">
    <location>
        <begin position="2"/>
        <end position="172"/>
    </location>
</feature>
<evidence type="ECO:0000256" key="4">
    <source>
        <dbReference type="ARBA" id="ARBA00022679"/>
    </source>
</evidence>
<proteinExistence type="predicted"/>
<gene>
    <name evidence="20" type="primary">dnaQ</name>
    <name evidence="22" type="ORF">BCL74_3118</name>
</gene>
<evidence type="ECO:0000256" key="2">
    <source>
        <dbReference type="ARBA" id="ARBA00012417"/>
    </source>
</evidence>
<keyword evidence="8 19" id="KW-0479">Metal-binding</keyword>
<dbReference type="NCBIfam" id="NF004316">
    <property type="entry name" value="PRK05711.1"/>
    <property type="match status" value="1"/>
</dbReference>
<evidence type="ECO:0000256" key="9">
    <source>
        <dbReference type="ARBA" id="ARBA00022801"/>
    </source>
</evidence>
<dbReference type="NCBIfam" id="TIGR01406">
    <property type="entry name" value="dnaQ_proteo"/>
    <property type="match status" value="1"/>
</dbReference>
<comment type="catalytic activity">
    <reaction evidence="16 20">
        <text>DNA(n) + a 2'-deoxyribonucleoside 5'-triphosphate = DNA(n+1) + diphosphate</text>
        <dbReference type="Rhea" id="RHEA:22508"/>
        <dbReference type="Rhea" id="RHEA-COMP:17339"/>
        <dbReference type="Rhea" id="RHEA-COMP:17340"/>
        <dbReference type="ChEBI" id="CHEBI:33019"/>
        <dbReference type="ChEBI" id="CHEBI:61560"/>
        <dbReference type="ChEBI" id="CHEBI:173112"/>
        <dbReference type="EC" id="2.7.7.7"/>
    </reaction>
</comment>
<feature type="binding site" evidence="19">
    <location>
        <position position="155"/>
    </location>
    <ligand>
        <name>a divalent metal cation</name>
        <dbReference type="ChEBI" id="CHEBI:60240"/>
        <label>1</label>
        <note>catalytic</note>
    </ligand>
</feature>
<dbReference type="FunFam" id="3.30.420.10:FF:000012">
    <property type="entry name" value="DNA polymerase III subunit epsilon"/>
    <property type="match status" value="1"/>
</dbReference>
<dbReference type="Proteomes" id="UP000277424">
    <property type="component" value="Unassembled WGS sequence"/>
</dbReference>
<feature type="binding site" evidence="19">
    <location>
        <position position="9"/>
    </location>
    <ligand>
        <name>a divalent metal cation</name>
        <dbReference type="ChEBI" id="CHEBI:60240"/>
        <label>1</label>
        <note>catalytic</note>
    </ligand>
</feature>
<evidence type="ECO:0000256" key="16">
    <source>
        <dbReference type="ARBA" id="ARBA00049244"/>
    </source>
</evidence>
<evidence type="ECO:0000256" key="12">
    <source>
        <dbReference type="ARBA" id="ARBA00022932"/>
    </source>
</evidence>
<keyword evidence="9 20" id="KW-0378">Hydrolase</keyword>
<dbReference type="GO" id="GO:0008408">
    <property type="term" value="F:3'-5' exonuclease activity"/>
    <property type="evidence" value="ECO:0007669"/>
    <property type="project" value="TreeGrafter"/>
</dbReference>
<dbReference type="InterPro" id="IPR012337">
    <property type="entry name" value="RNaseH-like_sf"/>
</dbReference>
<dbReference type="OrthoDB" id="9804290at2"/>
<evidence type="ECO:0000259" key="21">
    <source>
        <dbReference type="SMART" id="SM00479"/>
    </source>
</evidence>
<evidence type="ECO:0000313" key="23">
    <source>
        <dbReference type="Proteomes" id="UP000277424"/>
    </source>
</evidence>
<dbReference type="GO" id="GO:0046872">
    <property type="term" value="F:metal ion binding"/>
    <property type="evidence" value="ECO:0007669"/>
    <property type="project" value="UniProtKB-KW"/>
</dbReference>
<feature type="binding site" evidence="18">
    <location>
        <position position="9"/>
    </location>
    <ligand>
        <name>substrate</name>
    </ligand>
</feature>
<dbReference type="AlphaFoldDB" id="A0A420WCD4"/>
<organism evidence="22 23">
    <name type="scientific">Oceanibaculum indicum</name>
    <dbReference type="NCBI Taxonomy" id="526216"/>
    <lineage>
        <taxon>Bacteria</taxon>
        <taxon>Pseudomonadati</taxon>
        <taxon>Pseudomonadota</taxon>
        <taxon>Alphaproteobacteria</taxon>
        <taxon>Rhodospirillales</taxon>
        <taxon>Oceanibaculaceae</taxon>
        <taxon>Oceanibaculum</taxon>
    </lineage>
</organism>
<dbReference type="GO" id="GO:0045004">
    <property type="term" value="P:DNA replication proofreading"/>
    <property type="evidence" value="ECO:0007669"/>
    <property type="project" value="TreeGrafter"/>
</dbReference>
<keyword evidence="13 19" id="KW-0464">Manganese</keyword>
<evidence type="ECO:0000256" key="13">
    <source>
        <dbReference type="ARBA" id="ARBA00023211"/>
    </source>
</evidence>
<evidence type="ECO:0000256" key="17">
    <source>
        <dbReference type="PIRSR" id="PIRSR606309-1"/>
    </source>
</evidence>
<evidence type="ECO:0000256" key="19">
    <source>
        <dbReference type="PIRSR" id="PIRSR606309-3"/>
    </source>
</evidence>
<evidence type="ECO:0000256" key="18">
    <source>
        <dbReference type="PIRSR" id="PIRSR606309-2"/>
    </source>
</evidence>
<protein>
    <recommendedName>
        <fullName evidence="3 20">DNA polymerase III subunit epsilon</fullName>
        <ecNumber evidence="2 20">2.7.7.7</ecNumber>
    </recommendedName>
</protein>
<dbReference type="InterPro" id="IPR036397">
    <property type="entry name" value="RNaseH_sf"/>
</dbReference>
<feature type="binding site" evidence="19">
    <location>
        <position position="7"/>
    </location>
    <ligand>
        <name>a divalent metal cation</name>
        <dbReference type="ChEBI" id="CHEBI:60240"/>
        <label>1</label>
        <note>catalytic</note>
    </ligand>
</feature>
<keyword evidence="6 20" id="KW-0235">DNA replication</keyword>
<feature type="binding site" evidence="18">
    <location>
        <position position="155"/>
    </location>
    <ligand>
        <name>substrate</name>
    </ligand>
</feature>
<dbReference type="Gene3D" id="3.30.420.10">
    <property type="entry name" value="Ribonuclease H-like superfamily/Ribonuclease H"/>
    <property type="match status" value="1"/>
</dbReference>
<feature type="binding site" evidence="18">
    <location>
        <position position="7"/>
    </location>
    <ligand>
        <name>substrate</name>
    </ligand>
</feature>
<dbReference type="CDD" id="cd06131">
    <property type="entry name" value="DNA_pol_III_epsilon_Ecoli_like"/>
    <property type="match status" value="1"/>
</dbReference>